<accession>A0A1H7LJ03</accession>
<feature type="transmembrane region" description="Helical" evidence="1">
    <location>
        <begin position="55"/>
        <end position="73"/>
    </location>
</feature>
<dbReference type="Proteomes" id="UP000199582">
    <property type="component" value="Unassembled WGS sequence"/>
</dbReference>
<dbReference type="AlphaFoldDB" id="A0A1H7LJ03"/>
<reference evidence="2 3" key="1">
    <citation type="submission" date="2016-10" db="EMBL/GenBank/DDBJ databases">
        <authorList>
            <person name="de Groot N.N."/>
        </authorList>
    </citation>
    <scope>NUCLEOTIDE SEQUENCE [LARGE SCALE GENOMIC DNA]</scope>
    <source>
        <strain evidence="2 3">DSM 100674</strain>
    </source>
</reference>
<evidence type="ECO:0000313" key="3">
    <source>
        <dbReference type="Proteomes" id="UP000199582"/>
    </source>
</evidence>
<dbReference type="EMBL" id="FOAG01000003">
    <property type="protein sequence ID" value="SEK98485.1"/>
    <property type="molecule type" value="Genomic_DNA"/>
</dbReference>
<proteinExistence type="predicted"/>
<name>A0A1H7LJ03_9RHOB</name>
<keyword evidence="1" id="KW-1133">Transmembrane helix</keyword>
<keyword evidence="1" id="KW-0812">Transmembrane</keyword>
<evidence type="ECO:0000256" key="1">
    <source>
        <dbReference type="SAM" id="Phobius"/>
    </source>
</evidence>
<keyword evidence="3" id="KW-1185">Reference proteome</keyword>
<keyword evidence="1" id="KW-0472">Membrane</keyword>
<sequence>MGICPNSVTFRSVYCQNSGAKVKQSQRSKRHGSAMEQLKNGYRGLRVLIEINTDLLLFLMTLGLALAAVSYLGTI</sequence>
<dbReference type="STRING" id="1287727.SAMN05443999_10362"/>
<evidence type="ECO:0000313" key="2">
    <source>
        <dbReference type="EMBL" id="SEK98485.1"/>
    </source>
</evidence>
<gene>
    <name evidence="2" type="ORF">SAMN05443999_10362</name>
</gene>
<protein>
    <submittedName>
        <fullName evidence="2">Uncharacterized protein</fullName>
    </submittedName>
</protein>
<organism evidence="2 3">
    <name type="scientific">Roseovarius azorensis</name>
    <dbReference type="NCBI Taxonomy" id="1287727"/>
    <lineage>
        <taxon>Bacteria</taxon>
        <taxon>Pseudomonadati</taxon>
        <taxon>Pseudomonadota</taxon>
        <taxon>Alphaproteobacteria</taxon>
        <taxon>Rhodobacterales</taxon>
        <taxon>Roseobacteraceae</taxon>
        <taxon>Roseovarius</taxon>
    </lineage>
</organism>